<comment type="caution">
    <text evidence="16">The sequence shown here is derived from an EMBL/GenBank/DDBJ whole genome shotgun (WGS) entry which is preliminary data.</text>
</comment>
<keyword evidence="9 12" id="KW-0804">Transcription</keyword>
<dbReference type="SUPFAM" id="SSF46785">
    <property type="entry name" value="Winged helix' DNA-binding domain"/>
    <property type="match status" value="1"/>
</dbReference>
<feature type="active site" description="For autocatalytic cleavage activity" evidence="12">
    <location>
        <position position="182"/>
    </location>
</feature>
<dbReference type="HAMAP" id="MF_00015">
    <property type="entry name" value="LexA"/>
    <property type="match status" value="1"/>
</dbReference>
<dbReference type="InterPro" id="IPR036390">
    <property type="entry name" value="WH_DNA-bd_sf"/>
</dbReference>
<dbReference type="GO" id="GO:0003677">
    <property type="term" value="F:DNA binding"/>
    <property type="evidence" value="ECO:0007669"/>
    <property type="project" value="UniProtKB-UniRule"/>
</dbReference>
<evidence type="ECO:0000256" key="7">
    <source>
        <dbReference type="ARBA" id="ARBA00023015"/>
    </source>
</evidence>
<feature type="site" description="Cleavage; by autolysis" evidence="12">
    <location>
        <begin position="111"/>
        <end position="112"/>
    </location>
</feature>
<dbReference type="GO" id="GO:0006281">
    <property type="term" value="P:DNA repair"/>
    <property type="evidence" value="ECO:0007669"/>
    <property type="project" value="UniProtKB-UniRule"/>
</dbReference>
<reference evidence="17" key="1">
    <citation type="submission" date="2017-09" db="EMBL/GenBank/DDBJ databases">
        <title>Depth-based differentiation of microbial function through sediment-hosted aquifers and enrichment of novel symbionts in the deep terrestrial subsurface.</title>
        <authorList>
            <person name="Probst A.J."/>
            <person name="Ladd B."/>
            <person name="Jarett J.K."/>
            <person name="Geller-Mcgrath D.E."/>
            <person name="Sieber C.M.K."/>
            <person name="Emerson J.B."/>
            <person name="Anantharaman K."/>
            <person name="Thomas B.C."/>
            <person name="Malmstrom R."/>
            <person name="Stieglmeier M."/>
            <person name="Klingl A."/>
            <person name="Woyke T."/>
            <person name="Ryan C.M."/>
            <person name="Banfield J.F."/>
        </authorList>
    </citation>
    <scope>NUCLEOTIDE SEQUENCE [LARGE SCALE GENOMIC DNA]</scope>
</reference>
<evidence type="ECO:0000256" key="13">
    <source>
        <dbReference type="RuleBase" id="RU003991"/>
    </source>
</evidence>
<keyword evidence="3 12" id="KW-0235">DNA replication</keyword>
<dbReference type="CDD" id="cd06529">
    <property type="entry name" value="S24_LexA-like"/>
    <property type="match status" value="1"/>
</dbReference>
<comment type="similarity">
    <text evidence="1 12 13">Belongs to the peptidase S24 family.</text>
</comment>
<evidence type="ECO:0000256" key="1">
    <source>
        <dbReference type="ARBA" id="ARBA00007484"/>
    </source>
</evidence>
<dbReference type="PANTHER" id="PTHR33516:SF2">
    <property type="entry name" value="LEXA REPRESSOR-RELATED"/>
    <property type="match status" value="1"/>
</dbReference>
<comment type="catalytic activity">
    <reaction evidence="12">
        <text>Hydrolysis of Ala-|-Gly bond in repressor LexA.</text>
        <dbReference type="EC" id="3.4.21.88"/>
    </reaction>
</comment>
<dbReference type="AlphaFoldDB" id="A0A2H0W8D5"/>
<dbReference type="GO" id="GO:0045892">
    <property type="term" value="P:negative regulation of DNA-templated transcription"/>
    <property type="evidence" value="ECO:0007669"/>
    <property type="project" value="UniProtKB-UniRule"/>
</dbReference>
<dbReference type="EMBL" id="PEZW01000018">
    <property type="protein sequence ID" value="PIS07617.1"/>
    <property type="molecule type" value="Genomic_DNA"/>
</dbReference>
<feature type="DNA-binding region" description="H-T-H motif" evidence="12">
    <location>
        <begin position="50"/>
        <end position="70"/>
    </location>
</feature>
<dbReference type="InterPro" id="IPR036286">
    <property type="entry name" value="LexA/Signal_pep-like_sf"/>
</dbReference>
<keyword evidence="8 12" id="KW-0238">DNA-binding</keyword>
<dbReference type="InterPro" id="IPR006199">
    <property type="entry name" value="LexA_DNA-bd_dom"/>
</dbReference>
<comment type="function">
    <text evidence="12">Represses a number of genes involved in the response to DNA damage (SOS response), including recA and lexA. In the presence of single-stranded DNA, RecA interacts with LexA causing an autocatalytic cleavage which disrupts the DNA-binding part of LexA, leading to derepression of the SOS regulon and eventually DNA repair.</text>
</comment>
<dbReference type="SUPFAM" id="SSF51306">
    <property type="entry name" value="LexA/Signal peptidase"/>
    <property type="match status" value="1"/>
</dbReference>
<evidence type="ECO:0000313" key="17">
    <source>
        <dbReference type="Proteomes" id="UP000231382"/>
    </source>
</evidence>
<keyword evidence="11 12" id="KW-0742">SOS response</keyword>
<proteinExistence type="inferred from homology"/>
<evidence type="ECO:0000259" key="14">
    <source>
        <dbReference type="Pfam" id="PF00717"/>
    </source>
</evidence>
<evidence type="ECO:0000256" key="2">
    <source>
        <dbReference type="ARBA" id="ARBA00022491"/>
    </source>
</evidence>
<feature type="domain" description="LexA repressor DNA-binding" evidence="15">
    <location>
        <begin position="23"/>
        <end position="87"/>
    </location>
</feature>
<dbReference type="InterPro" id="IPR050077">
    <property type="entry name" value="LexA_repressor"/>
</dbReference>
<evidence type="ECO:0000256" key="3">
    <source>
        <dbReference type="ARBA" id="ARBA00022705"/>
    </source>
</evidence>
<dbReference type="FunFam" id="2.10.109.10:FF:000001">
    <property type="entry name" value="LexA repressor"/>
    <property type="match status" value="1"/>
</dbReference>
<evidence type="ECO:0000313" key="16">
    <source>
        <dbReference type="EMBL" id="PIS07617.1"/>
    </source>
</evidence>
<evidence type="ECO:0000256" key="12">
    <source>
        <dbReference type="HAMAP-Rule" id="MF_00015"/>
    </source>
</evidence>
<evidence type="ECO:0000259" key="15">
    <source>
        <dbReference type="Pfam" id="PF01726"/>
    </source>
</evidence>
<sequence length="223" mass="25169">MFVLDLSPKGGSPLGMIICRYLMETLTKKQKEILEYIRQFIDENGYAPSYREIAAYFELSSTGTIAEYVSILEDKGYLTKEATEARAIQLTPAYDDGVELHSIQLLGIIDAGRPIEAIRTNETIDIPRDMLGRHTFALKVRGESMIDDGILEGDYVIIEQTSLPKNGEIVVALIDNSNATLKRYYSEKNSVRLQPANKTMKPMLFKKNRVTIQGRVKGVIRKF</sequence>
<feature type="active site" description="For autocatalytic cleavage activity" evidence="12">
    <location>
        <position position="144"/>
    </location>
</feature>
<organism evidence="16 17">
    <name type="scientific">Candidatus Berkelbacteria bacterium CG10_big_fil_rev_8_21_14_0_10_43_13</name>
    <dbReference type="NCBI Taxonomy" id="1974514"/>
    <lineage>
        <taxon>Bacteria</taxon>
        <taxon>Candidatus Berkelbacteria</taxon>
    </lineage>
</organism>
<dbReference type="PANTHER" id="PTHR33516">
    <property type="entry name" value="LEXA REPRESSOR"/>
    <property type="match status" value="1"/>
</dbReference>
<dbReference type="Pfam" id="PF00717">
    <property type="entry name" value="Peptidase_S24"/>
    <property type="match status" value="1"/>
</dbReference>
<evidence type="ECO:0000256" key="6">
    <source>
        <dbReference type="ARBA" id="ARBA00022813"/>
    </source>
</evidence>
<dbReference type="InterPro" id="IPR039418">
    <property type="entry name" value="LexA-like"/>
</dbReference>
<dbReference type="GO" id="GO:0006260">
    <property type="term" value="P:DNA replication"/>
    <property type="evidence" value="ECO:0007669"/>
    <property type="project" value="UniProtKB-UniRule"/>
</dbReference>
<dbReference type="InterPro" id="IPR006200">
    <property type="entry name" value="LexA"/>
</dbReference>
<dbReference type="Gene3D" id="1.10.10.10">
    <property type="entry name" value="Winged helix-like DNA-binding domain superfamily/Winged helix DNA-binding domain"/>
    <property type="match status" value="1"/>
</dbReference>
<name>A0A2H0W8D5_9BACT</name>
<keyword evidence="6 12" id="KW-0068">Autocatalytic cleavage</keyword>
<evidence type="ECO:0000256" key="9">
    <source>
        <dbReference type="ARBA" id="ARBA00023163"/>
    </source>
</evidence>
<evidence type="ECO:0000256" key="4">
    <source>
        <dbReference type="ARBA" id="ARBA00022763"/>
    </source>
</evidence>
<dbReference type="EC" id="3.4.21.88" evidence="12"/>
<evidence type="ECO:0000256" key="11">
    <source>
        <dbReference type="ARBA" id="ARBA00023236"/>
    </source>
</evidence>
<dbReference type="GO" id="GO:0004252">
    <property type="term" value="F:serine-type endopeptidase activity"/>
    <property type="evidence" value="ECO:0007669"/>
    <property type="project" value="UniProtKB-UniRule"/>
</dbReference>
<dbReference type="InterPro" id="IPR006197">
    <property type="entry name" value="Peptidase_S24_LexA"/>
</dbReference>
<dbReference type="GO" id="GO:0009432">
    <property type="term" value="P:SOS response"/>
    <property type="evidence" value="ECO:0007669"/>
    <property type="project" value="UniProtKB-UniRule"/>
</dbReference>
<evidence type="ECO:0000256" key="8">
    <source>
        <dbReference type="ARBA" id="ARBA00023125"/>
    </source>
</evidence>
<dbReference type="Pfam" id="PF01726">
    <property type="entry name" value="LexA_DNA_bind"/>
    <property type="match status" value="1"/>
</dbReference>
<accession>A0A2H0W8D5</accession>
<gene>
    <name evidence="12" type="primary">lexA</name>
    <name evidence="16" type="ORF">COT78_02875</name>
</gene>
<feature type="domain" description="Peptidase S24/S26A/S26B/S26C" evidence="14">
    <location>
        <begin position="105"/>
        <end position="216"/>
    </location>
</feature>
<keyword evidence="7 12" id="KW-0805">Transcription regulation</keyword>
<keyword evidence="4 12" id="KW-0227">DNA damage</keyword>
<dbReference type="InterPro" id="IPR015927">
    <property type="entry name" value="Peptidase_S24_S26A/B/C"/>
</dbReference>
<comment type="subunit">
    <text evidence="12">Homodimer.</text>
</comment>
<keyword evidence="10 12" id="KW-0234">DNA repair</keyword>
<dbReference type="GO" id="GO:0006508">
    <property type="term" value="P:proteolysis"/>
    <property type="evidence" value="ECO:0007669"/>
    <property type="project" value="InterPro"/>
</dbReference>
<evidence type="ECO:0000256" key="5">
    <source>
        <dbReference type="ARBA" id="ARBA00022801"/>
    </source>
</evidence>
<protein>
    <recommendedName>
        <fullName evidence="12">LexA repressor</fullName>
        <ecNumber evidence="12">3.4.21.88</ecNumber>
    </recommendedName>
</protein>
<dbReference type="NCBIfam" id="TIGR00498">
    <property type="entry name" value="lexA"/>
    <property type="match status" value="1"/>
</dbReference>
<evidence type="ECO:0000256" key="10">
    <source>
        <dbReference type="ARBA" id="ARBA00023204"/>
    </source>
</evidence>
<keyword evidence="2 12" id="KW-0678">Repressor</keyword>
<dbReference type="Gene3D" id="2.10.109.10">
    <property type="entry name" value="Umud Fragment, subunit A"/>
    <property type="match status" value="1"/>
</dbReference>
<dbReference type="InterPro" id="IPR036388">
    <property type="entry name" value="WH-like_DNA-bd_sf"/>
</dbReference>
<dbReference type="Proteomes" id="UP000231382">
    <property type="component" value="Unassembled WGS sequence"/>
</dbReference>
<dbReference type="PRINTS" id="PR00726">
    <property type="entry name" value="LEXASERPTASE"/>
</dbReference>
<keyword evidence="5 12" id="KW-0378">Hydrolase</keyword>